<reference evidence="2 3" key="1">
    <citation type="journal article" date="2015" name="Int. J. Syst. Evol. Microbiol.">
        <title>Tumebacillus algifaecis sp. nov., isolated from decomposing algal scum.</title>
        <authorList>
            <person name="Wu Y.F."/>
            <person name="Zhang B."/>
            <person name="Xing P."/>
            <person name="Wu Q.L."/>
            <person name="Liu S.J."/>
        </authorList>
    </citation>
    <scope>NUCLEOTIDE SEQUENCE [LARGE SCALE GENOMIC DNA]</scope>
    <source>
        <strain evidence="2 3">THMBR28</strain>
    </source>
</reference>
<organism evidence="2 3">
    <name type="scientific">Tumebacillus algifaecis</name>
    <dbReference type="NCBI Taxonomy" id="1214604"/>
    <lineage>
        <taxon>Bacteria</taxon>
        <taxon>Bacillati</taxon>
        <taxon>Bacillota</taxon>
        <taxon>Bacilli</taxon>
        <taxon>Bacillales</taxon>
        <taxon>Alicyclobacillaceae</taxon>
        <taxon>Tumebacillus</taxon>
    </lineage>
</organism>
<protein>
    <submittedName>
        <fullName evidence="2">Uncharacterized protein</fullName>
    </submittedName>
</protein>
<sequence length="635" mass="71085">MYGWKFPLLNHGQIIGLNDSGVETFRNDLIDSLAREIIQNSCDARDEQAEHPVEVHFELLSLPTEKLPGRDRLIQVFQSARLVWAHLPDSCKFFDHALDLIQRPEIPMLKISDYQTTGLTGAREEIFGSWNALVKSSGVSDKPSQAGGSFGIGKNAPFACTRFRTIYYGTKDTDGVTAFQGVAKLVSHEEEGELTQGTGFFGRSERNLPLLEEIHFAEAGVDPLFTRTQTGTDIFIPGFQIELGWEVRIIRSVLEHFFVSIKEGRLVVCVGSTKIDTQNLEMLLHQHVDEENSMLVSSYYQAYKTPVLATGFEEPGDVELYLLSGKELPKRIAMFRSTGMKIQDKRFNAIMPFSGVFIAKGKGLNEFLRKLEPPNHQSWEWSRFSLDTKEQNQAKKRLERMYNWIKNHLRQMEAQEETQTLEVEGMSQFLPDNHDESFLTERQGDGMRTVPTDISVRTVRRQAHGVQIAKEEVSAAQEDLIEDKEQSKDNGQEIEVTGGTGPSGEQDDSDEKGGNDGQDGSNQGSGETSGRKVRKIKSLKKVVVFCVNPMEGIYQLIVMPDVDGVASLSISVVGEDSKGHVPVLEAKIKETGDAIAVAPKGKIGPFWMKSNQNNTLLIRMNNSTRYRLEVTLHAN</sequence>
<dbReference type="OrthoDB" id="1395829at2"/>
<dbReference type="Proteomes" id="UP000214688">
    <property type="component" value="Chromosome"/>
</dbReference>
<dbReference type="KEGG" id="tab:CIG75_07295"/>
<keyword evidence="3" id="KW-1185">Reference proteome</keyword>
<evidence type="ECO:0000256" key="1">
    <source>
        <dbReference type="SAM" id="MobiDB-lite"/>
    </source>
</evidence>
<name>A0A223CZP9_9BACL</name>
<evidence type="ECO:0000313" key="3">
    <source>
        <dbReference type="Proteomes" id="UP000214688"/>
    </source>
</evidence>
<dbReference type="REBASE" id="208970">
    <property type="entry name" value="M.Tal28ORF7295P"/>
</dbReference>
<accession>A0A223CZP9</accession>
<evidence type="ECO:0000313" key="2">
    <source>
        <dbReference type="EMBL" id="ASS74801.1"/>
    </source>
</evidence>
<proteinExistence type="predicted"/>
<dbReference type="EMBL" id="CP022657">
    <property type="protein sequence ID" value="ASS74801.1"/>
    <property type="molecule type" value="Genomic_DNA"/>
</dbReference>
<dbReference type="AlphaFoldDB" id="A0A223CZP9"/>
<gene>
    <name evidence="2" type="ORF">CIG75_07295</name>
</gene>
<dbReference type="RefSeq" id="WP_094236051.1">
    <property type="nucleotide sequence ID" value="NZ_CP022657.1"/>
</dbReference>
<feature type="region of interest" description="Disordered" evidence="1">
    <location>
        <begin position="482"/>
        <end position="532"/>
    </location>
</feature>